<protein>
    <submittedName>
        <fullName evidence="1">Uncharacterized protein</fullName>
    </submittedName>
</protein>
<name>X1MNQ2_9ZZZZ</name>
<organism evidence="1">
    <name type="scientific">marine sediment metagenome</name>
    <dbReference type="NCBI Taxonomy" id="412755"/>
    <lineage>
        <taxon>unclassified sequences</taxon>
        <taxon>metagenomes</taxon>
        <taxon>ecological metagenomes</taxon>
    </lineage>
</organism>
<accession>X1MNQ2</accession>
<dbReference type="AlphaFoldDB" id="X1MNQ2"/>
<proteinExistence type="predicted"/>
<dbReference type="EMBL" id="BARV01017092">
    <property type="protein sequence ID" value="GAI19666.1"/>
    <property type="molecule type" value="Genomic_DNA"/>
</dbReference>
<evidence type="ECO:0000313" key="1">
    <source>
        <dbReference type="EMBL" id="GAI19666.1"/>
    </source>
</evidence>
<reference evidence="1" key="1">
    <citation type="journal article" date="2014" name="Front. Microbiol.">
        <title>High frequency of phylogenetically diverse reductive dehalogenase-homologous genes in deep subseafloor sedimentary metagenomes.</title>
        <authorList>
            <person name="Kawai M."/>
            <person name="Futagami T."/>
            <person name="Toyoda A."/>
            <person name="Takaki Y."/>
            <person name="Nishi S."/>
            <person name="Hori S."/>
            <person name="Arai W."/>
            <person name="Tsubouchi T."/>
            <person name="Morono Y."/>
            <person name="Uchiyama I."/>
            <person name="Ito T."/>
            <person name="Fujiyama A."/>
            <person name="Inagaki F."/>
            <person name="Takami H."/>
        </authorList>
    </citation>
    <scope>NUCLEOTIDE SEQUENCE</scope>
    <source>
        <strain evidence="1">Expedition CK06-06</strain>
    </source>
</reference>
<gene>
    <name evidence="1" type="ORF">S06H3_29193</name>
</gene>
<sequence>MNLHNAGIAFEKIQIDATRIDQYSIDQVALFIGQVSPLEVVI</sequence>
<feature type="non-terminal residue" evidence="1">
    <location>
        <position position="42"/>
    </location>
</feature>
<comment type="caution">
    <text evidence="1">The sequence shown here is derived from an EMBL/GenBank/DDBJ whole genome shotgun (WGS) entry which is preliminary data.</text>
</comment>